<name>A0A4V4HHW4_DENBC</name>
<dbReference type="GO" id="GO:0006749">
    <property type="term" value="P:glutathione metabolic process"/>
    <property type="evidence" value="ECO:0007669"/>
    <property type="project" value="TreeGrafter"/>
</dbReference>
<dbReference type="OrthoDB" id="4951845at2759"/>
<sequence length="258" mass="29110">MTQVGDLKVITFYDFASTKESTKAWNPNCWKTRYSLNYKGLPYKTIWLEYPDVEPTLKAAGIAPTSTKPDGSPMYTIPAIEDPNTGTAIAESFVIAQYLDKTYPDKPTLIPAGTKALQSAFANVSFVHVAPILQFAYLIMIENVLNPKSRGYFCEARKNDILRGVSIEDAYPRGERAKEEWGKVKAGFETIANWMNKEDGRFVMGDTVSFADFVVGGWVQMAKKTWDEDSQEWKDISTWNGGRWPRLLEDLEKYASIA</sequence>
<keyword evidence="3" id="KW-1185">Reference proteome</keyword>
<dbReference type="Gene3D" id="1.20.1050.10">
    <property type="match status" value="1"/>
</dbReference>
<dbReference type="InterPro" id="IPR036249">
    <property type="entry name" value="Thioredoxin-like_sf"/>
</dbReference>
<dbReference type="EMBL" id="ML179059">
    <property type="protein sequence ID" value="THV04196.1"/>
    <property type="molecule type" value="Genomic_DNA"/>
</dbReference>
<dbReference type="InterPro" id="IPR004045">
    <property type="entry name" value="Glutathione_S-Trfase_N"/>
</dbReference>
<evidence type="ECO:0000313" key="3">
    <source>
        <dbReference type="Proteomes" id="UP000297245"/>
    </source>
</evidence>
<dbReference type="Proteomes" id="UP000297245">
    <property type="component" value="Unassembled WGS sequence"/>
</dbReference>
<dbReference type="InterPro" id="IPR036282">
    <property type="entry name" value="Glutathione-S-Trfase_C_sf"/>
</dbReference>
<dbReference type="Pfam" id="PF22041">
    <property type="entry name" value="GST_C_7"/>
    <property type="match status" value="1"/>
</dbReference>
<protein>
    <recommendedName>
        <fullName evidence="1">GST N-terminal domain-containing protein</fullName>
    </recommendedName>
</protein>
<gene>
    <name evidence="2" type="ORF">K435DRAFT_826912</name>
</gene>
<dbReference type="GO" id="GO:0004364">
    <property type="term" value="F:glutathione transferase activity"/>
    <property type="evidence" value="ECO:0007669"/>
    <property type="project" value="TreeGrafter"/>
</dbReference>
<dbReference type="GO" id="GO:0016034">
    <property type="term" value="F:maleylacetoacetate isomerase activity"/>
    <property type="evidence" value="ECO:0007669"/>
    <property type="project" value="TreeGrafter"/>
</dbReference>
<dbReference type="Gene3D" id="3.40.30.10">
    <property type="entry name" value="Glutaredoxin"/>
    <property type="match status" value="1"/>
</dbReference>
<dbReference type="InterPro" id="IPR054416">
    <property type="entry name" value="GST_UstS-like_C"/>
</dbReference>
<accession>A0A4V4HHW4</accession>
<dbReference type="PANTHER" id="PTHR42673">
    <property type="entry name" value="MALEYLACETOACETATE ISOMERASE"/>
    <property type="match status" value="1"/>
</dbReference>
<dbReference type="CDD" id="cd03038">
    <property type="entry name" value="GST_N_etherase_LigE"/>
    <property type="match status" value="1"/>
</dbReference>
<feature type="domain" description="GST N-terminal" evidence="1">
    <location>
        <begin position="16"/>
        <end position="107"/>
    </location>
</feature>
<dbReference type="PROSITE" id="PS50404">
    <property type="entry name" value="GST_NTER"/>
    <property type="match status" value="1"/>
</dbReference>
<dbReference type="SUPFAM" id="SSF47616">
    <property type="entry name" value="GST C-terminal domain-like"/>
    <property type="match status" value="1"/>
</dbReference>
<reference evidence="2 3" key="1">
    <citation type="journal article" date="2019" name="Nat. Ecol. Evol.">
        <title>Megaphylogeny resolves global patterns of mushroom evolution.</title>
        <authorList>
            <person name="Varga T."/>
            <person name="Krizsan K."/>
            <person name="Foldi C."/>
            <person name="Dima B."/>
            <person name="Sanchez-Garcia M."/>
            <person name="Sanchez-Ramirez S."/>
            <person name="Szollosi G.J."/>
            <person name="Szarkandi J.G."/>
            <person name="Papp V."/>
            <person name="Albert L."/>
            <person name="Andreopoulos W."/>
            <person name="Angelini C."/>
            <person name="Antonin V."/>
            <person name="Barry K.W."/>
            <person name="Bougher N.L."/>
            <person name="Buchanan P."/>
            <person name="Buyck B."/>
            <person name="Bense V."/>
            <person name="Catcheside P."/>
            <person name="Chovatia M."/>
            <person name="Cooper J."/>
            <person name="Damon W."/>
            <person name="Desjardin D."/>
            <person name="Finy P."/>
            <person name="Geml J."/>
            <person name="Haridas S."/>
            <person name="Hughes K."/>
            <person name="Justo A."/>
            <person name="Karasinski D."/>
            <person name="Kautmanova I."/>
            <person name="Kiss B."/>
            <person name="Kocsube S."/>
            <person name="Kotiranta H."/>
            <person name="LaButti K.M."/>
            <person name="Lechner B.E."/>
            <person name="Liimatainen K."/>
            <person name="Lipzen A."/>
            <person name="Lukacs Z."/>
            <person name="Mihaltcheva S."/>
            <person name="Morgado L.N."/>
            <person name="Niskanen T."/>
            <person name="Noordeloos M.E."/>
            <person name="Ohm R.A."/>
            <person name="Ortiz-Santana B."/>
            <person name="Ovrebo C."/>
            <person name="Racz N."/>
            <person name="Riley R."/>
            <person name="Savchenko A."/>
            <person name="Shiryaev A."/>
            <person name="Soop K."/>
            <person name="Spirin V."/>
            <person name="Szebenyi C."/>
            <person name="Tomsovsky M."/>
            <person name="Tulloss R.E."/>
            <person name="Uehling J."/>
            <person name="Grigoriev I.V."/>
            <person name="Vagvolgyi C."/>
            <person name="Papp T."/>
            <person name="Martin F.M."/>
            <person name="Miettinen O."/>
            <person name="Hibbett D.S."/>
            <person name="Nagy L.G."/>
        </authorList>
    </citation>
    <scope>NUCLEOTIDE SEQUENCE [LARGE SCALE GENOMIC DNA]</scope>
    <source>
        <strain evidence="2 3">CBS 962.96</strain>
    </source>
</reference>
<dbReference type="Pfam" id="PF13409">
    <property type="entry name" value="GST_N_2"/>
    <property type="match status" value="1"/>
</dbReference>
<dbReference type="GO" id="GO:0006559">
    <property type="term" value="P:L-phenylalanine catabolic process"/>
    <property type="evidence" value="ECO:0007669"/>
    <property type="project" value="TreeGrafter"/>
</dbReference>
<dbReference type="SUPFAM" id="SSF52833">
    <property type="entry name" value="Thioredoxin-like"/>
    <property type="match status" value="1"/>
</dbReference>
<proteinExistence type="predicted"/>
<dbReference type="AlphaFoldDB" id="A0A4V4HHW4"/>
<evidence type="ECO:0000313" key="2">
    <source>
        <dbReference type="EMBL" id="THV04196.1"/>
    </source>
</evidence>
<organism evidence="2 3">
    <name type="scientific">Dendrothele bispora (strain CBS 962.96)</name>
    <dbReference type="NCBI Taxonomy" id="1314807"/>
    <lineage>
        <taxon>Eukaryota</taxon>
        <taxon>Fungi</taxon>
        <taxon>Dikarya</taxon>
        <taxon>Basidiomycota</taxon>
        <taxon>Agaricomycotina</taxon>
        <taxon>Agaricomycetes</taxon>
        <taxon>Agaricomycetidae</taxon>
        <taxon>Agaricales</taxon>
        <taxon>Agaricales incertae sedis</taxon>
        <taxon>Dendrothele</taxon>
    </lineage>
</organism>
<evidence type="ECO:0000259" key="1">
    <source>
        <dbReference type="PROSITE" id="PS50404"/>
    </source>
</evidence>
<dbReference type="PANTHER" id="PTHR42673:SF4">
    <property type="entry name" value="MALEYLACETOACETATE ISOMERASE"/>
    <property type="match status" value="1"/>
</dbReference>